<evidence type="ECO:0000259" key="5">
    <source>
        <dbReference type="Pfam" id="PF00082"/>
    </source>
</evidence>
<proteinExistence type="predicted"/>
<evidence type="ECO:0000313" key="7">
    <source>
        <dbReference type="Proteomes" id="UP001174936"/>
    </source>
</evidence>
<dbReference type="GO" id="GO:0004252">
    <property type="term" value="F:serine-type endopeptidase activity"/>
    <property type="evidence" value="ECO:0007669"/>
    <property type="project" value="InterPro"/>
</dbReference>
<dbReference type="PRINTS" id="PR00723">
    <property type="entry name" value="SUBTILISIN"/>
</dbReference>
<reference evidence="6" key="1">
    <citation type="submission" date="2023-06" db="EMBL/GenBank/DDBJ databases">
        <title>Genome-scale phylogeny and comparative genomics of the fungal order Sordariales.</title>
        <authorList>
            <consortium name="Lawrence Berkeley National Laboratory"/>
            <person name="Hensen N."/>
            <person name="Bonometti L."/>
            <person name="Westerberg I."/>
            <person name="Brannstrom I.O."/>
            <person name="Guillou S."/>
            <person name="Cros-Aarteil S."/>
            <person name="Calhoun S."/>
            <person name="Haridas S."/>
            <person name="Kuo A."/>
            <person name="Mondo S."/>
            <person name="Pangilinan J."/>
            <person name="Riley R."/>
            <person name="Labutti K."/>
            <person name="Andreopoulos B."/>
            <person name="Lipzen A."/>
            <person name="Chen C."/>
            <person name="Yanf M."/>
            <person name="Daum C."/>
            <person name="Ng V."/>
            <person name="Clum A."/>
            <person name="Steindorff A."/>
            <person name="Ohm R."/>
            <person name="Martin F."/>
            <person name="Silar P."/>
            <person name="Natvig D."/>
            <person name="Lalanne C."/>
            <person name="Gautier V."/>
            <person name="Ament-Velasquez S.L."/>
            <person name="Kruys A."/>
            <person name="Hutchinson M.I."/>
            <person name="Powell A.J."/>
            <person name="Barry K."/>
            <person name="Miller A.N."/>
            <person name="Grigoriev I.V."/>
            <person name="Debuchy R."/>
            <person name="Gladieux P."/>
            <person name="Thoren M.H."/>
            <person name="Johannesson H."/>
        </authorList>
    </citation>
    <scope>NUCLEOTIDE SEQUENCE</scope>
    <source>
        <strain evidence="6">SMH2532-1</strain>
    </source>
</reference>
<feature type="compositionally biased region" description="Acidic residues" evidence="4">
    <location>
        <begin position="215"/>
        <end position="238"/>
    </location>
</feature>
<dbReference type="Proteomes" id="UP001174936">
    <property type="component" value="Unassembled WGS sequence"/>
</dbReference>
<dbReference type="AlphaFoldDB" id="A0AA39Y905"/>
<dbReference type="Pfam" id="PF00082">
    <property type="entry name" value="Peptidase_S8"/>
    <property type="match status" value="1"/>
</dbReference>
<feature type="region of interest" description="Disordered" evidence="4">
    <location>
        <begin position="1"/>
        <end position="35"/>
    </location>
</feature>
<feature type="compositionally biased region" description="Basic and acidic residues" evidence="4">
    <location>
        <begin position="1"/>
        <end position="16"/>
    </location>
</feature>
<dbReference type="GO" id="GO:0006508">
    <property type="term" value="P:proteolysis"/>
    <property type="evidence" value="ECO:0007669"/>
    <property type="project" value="UniProtKB-KW"/>
</dbReference>
<keyword evidence="7" id="KW-1185">Reference proteome</keyword>
<dbReference type="Gene3D" id="3.40.50.200">
    <property type="entry name" value="Peptidase S8/S53 domain"/>
    <property type="match status" value="1"/>
</dbReference>
<name>A0AA39Y905_9PEZI</name>
<dbReference type="Gene3D" id="1.25.40.20">
    <property type="entry name" value="Ankyrin repeat-containing domain"/>
    <property type="match status" value="1"/>
</dbReference>
<dbReference type="InterPro" id="IPR000209">
    <property type="entry name" value="Peptidase_S8/S53_dom"/>
</dbReference>
<evidence type="ECO:0000256" key="2">
    <source>
        <dbReference type="ARBA" id="ARBA00022801"/>
    </source>
</evidence>
<keyword evidence="1" id="KW-0645">Protease</keyword>
<feature type="region of interest" description="Disordered" evidence="4">
    <location>
        <begin position="215"/>
        <end position="272"/>
    </location>
</feature>
<dbReference type="InterPro" id="IPR015500">
    <property type="entry name" value="Peptidase_S8_subtilisin-rel"/>
</dbReference>
<comment type="caution">
    <text evidence="6">The sequence shown here is derived from an EMBL/GenBank/DDBJ whole genome shotgun (WGS) entry which is preliminary data.</text>
</comment>
<accession>A0AA39Y905</accession>
<evidence type="ECO:0000313" key="6">
    <source>
        <dbReference type="EMBL" id="KAK0648271.1"/>
    </source>
</evidence>
<dbReference type="InterPro" id="IPR036770">
    <property type="entry name" value="Ankyrin_rpt-contain_sf"/>
</dbReference>
<dbReference type="SUPFAM" id="SSF48403">
    <property type="entry name" value="Ankyrin repeat"/>
    <property type="match status" value="1"/>
</dbReference>
<evidence type="ECO:0000256" key="4">
    <source>
        <dbReference type="SAM" id="MobiDB-lite"/>
    </source>
</evidence>
<dbReference type="CDD" id="cd07491">
    <property type="entry name" value="Peptidases_S8_7"/>
    <property type="match status" value="1"/>
</dbReference>
<evidence type="ECO:0000256" key="3">
    <source>
        <dbReference type="ARBA" id="ARBA00022825"/>
    </source>
</evidence>
<sequence length="964" mass="108742">MDAKASKEAKEMKESRGGGPRSKPSSGGRKNGDGSSSVIYTAFKVNFSDPEAANEWDAKYKQKLTKRPGNQILHMLAKREGGAEKWTAKQVKEFLDWVLSRHHDLLKERDSDYRQMPLQTALIRGNADFVKAVLSNQELINLNDVLPQLSSNGNALHVAITSEKRSIELIEMLVERCAQLNLDKMFTAPSGASDQEVRGNTPLHDCMAMDKKIEEEEEDLDYSEDEDEETDEDGESDDVVVKSPTGRVKDHDWENVMSPTSAKSPSASRQPFGGLRRVNTIMIPGTVKERNDMLHVVKLLIDKHYPALMVTNTDTTTGEERTPYQERMHQLRLMHSEKAEDEIQKEIAKDEVTNYIREYCIRNLPREEIMKCLYQRGQERHIEFDLGGLPHANISVDYLERLSKHLRFERILKYVALPKLTMEAETNVVRRKSRFQAEKRTAQRRGLSDLVEVFKWLRRHNVEQIVKVMVIDDSDPAHSDAAIEEALKDFKIEVWDWKRVDLCTDVIAESSKCIREVSLYSSGNKSVLMGWASEEGLRSKTKFPQLDRINLYIREGLEDSDRLKKYINEFSTRLADRPEILVRHILDNRLVSYASEFKSSEGSSQTENAWIECVSNFAGFLRRAPGARDKDMSIKIAVIDDGIDGSLLSLDDKIVTGKSFCPYANSTDLMSPYYVSSGNHGTCMATLICKLCPEVSLYIARLDERQAAGSSQRQITTKSAAEAIQWATDCDVDVISMSWTIEAAVQGNEEMAALKAAVDAARAKNILMFCSTSDQGSSTKDDCYPGDFDGCIKIGGATTTGEPLAWVNTDKVQFLLPGNNVPFTNNENKVVSYESGSSVATAAASGLAGLLLFCGRLVDKAGIHSYRVKSKDNSKYVKEVLKDTKNMERILDKMCISRTKFIAVEETLEERFNQALKNNKMRGTLSEDSSFNLRQVRRRDLSKMEWDQQCMEALQFILSVVNLN</sequence>
<feature type="domain" description="Peptidase S8/S53" evidence="5">
    <location>
        <begin position="633"/>
        <end position="852"/>
    </location>
</feature>
<feature type="compositionally biased region" description="Polar residues" evidence="4">
    <location>
        <begin position="257"/>
        <end position="269"/>
    </location>
</feature>
<keyword evidence="2" id="KW-0378">Hydrolase</keyword>
<dbReference type="InterPro" id="IPR036852">
    <property type="entry name" value="Peptidase_S8/S53_dom_sf"/>
</dbReference>
<protein>
    <recommendedName>
        <fullName evidence="5">Peptidase S8/S53 domain-containing protein</fullName>
    </recommendedName>
</protein>
<keyword evidence="3" id="KW-0720">Serine protease</keyword>
<dbReference type="EMBL" id="JAULSV010000003">
    <property type="protein sequence ID" value="KAK0648271.1"/>
    <property type="molecule type" value="Genomic_DNA"/>
</dbReference>
<dbReference type="SUPFAM" id="SSF52743">
    <property type="entry name" value="Subtilisin-like"/>
    <property type="match status" value="1"/>
</dbReference>
<organism evidence="6 7">
    <name type="scientific">Cercophora newfieldiana</name>
    <dbReference type="NCBI Taxonomy" id="92897"/>
    <lineage>
        <taxon>Eukaryota</taxon>
        <taxon>Fungi</taxon>
        <taxon>Dikarya</taxon>
        <taxon>Ascomycota</taxon>
        <taxon>Pezizomycotina</taxon>
        <taxon>Sordariomycetes</taxon>
        <taxon>Sordariomycetidae</taxon>
        <taxon>Sordariales</taxon>
        <taxon>Lasiosphaeriaceae</taxon>
        <taxon>Cercophora</taxon>
    </lineage>
</organism>
<evidence type="ECO:0000256" key="1">
    <source>
        <dbReference type="ARBA" id="ARBA00022670"/>
    </source>
</evidence>
<gene>
    <name evidence="6" type="ORF">B0T16DRAFT_444377</name>
</gene>